<dbReference type="Proteomes" id="UP000192582">
    <property type="component" value="Unassembled WGS sequence"/>
</dbReference>
<keyword evidence="2" id="KW-1185">Reference proteome</keyword>
<evidence type="ECO:0000313" key="2">
    <source>
        <dbReference type="Proteomes" id="UP000192582"/>
    </source>
</evidence>
<reference evidence="1 2" key="1">
    <citation type="submission" date="2017-04" db="EMBL/GenBank/DDBJ databases">
        <authorList>
            <person name="Afonso C.L."/>
            <person name="Miller P.J."/>
            <person name="Scott M.A."/>
            <person name="Spackman E."/>
            <person name="Goraichik I."/>
            <person name="Dimitrov K.M."/>
            <person name="Suarez D.L."/>
            <person name="Swayne D.E."/>
        </authorList>
    </citation>
    <scope>NUCLEOTIDE SEQUENCE [LARGE SCALE GENOMIC DNA]</scope>
    <source>
        <strain evidence="1 2">KR-140</strain>
    </source>
</reference>
<dbReference type="EMBL" id="FWWU01000009">
    <property type="protein sequence ID" value="SMB88678.1"/>
    <property type="molecule type" value="Genomic_DNA"/>
</dbReference>
<dbReference type="STRING" id="695939.SAMN00790413_00135"/>
<sequence length="206" mass="21846">MLKAGGYALIAFAVFALVFALLPVSRVAGAQTGATLSGVALSLYPSRDADAVWRFRAASVTNDPLTGETRLTGLSEGGRWITERDKAGQPTGRRVLDATLAAPDLTIDSQDNLSTHQALITLVKECAAIQLTGTPQQPVRVEQGNGFSAPLTKIDAPSLKAEIPQLRMGFDFVIQDAGPSTVISDLDVTETCENGKRVSHKPSSRK</sequence>
<evidence type="ECO:0000313" key="1">
    <source>
        <dbReference type="EMBL" id="SMB88678.1"/>
    </source>
</evidence>
<organism evidence="1 2">
    <name type="scientific">Deinococcus hopiensis KR-140</name>
    <dbReference type="NCBI Taxonomy" id="695939"/>
    <lineage>
        <taxon>Bacteria</taxon>
        <taxon>Thermotogati</taxon>
        <taxon>Deinococcota</taxon>
        <taxon>Deinococci</taxon>
        <taxon>Deinococcales</taxon>
        <taxon>Deinococcaceae</taxon>
        <taxon>Deinococcus</taxon>
    </lineage>
</organism>
<name>A0A1W1V5Q0_9DEIO</name>
<dbReference type="RefSeq" id="WP_084047861.1">
    <property type="nucleotide sequence ID" value="NZ_FWWU01000009.1"/>
</dbReference>
<dbReference type="OrthoDB" id="65878at2"/>
<proteinExistence type="predicted"/>
<accession>A0A1W1V5Q0</accession>
<gene>
    <name evidence="1" type="ORF">SAMN00790413_00135</name>
</gene>
<protein>
    <submittedName>
        <fullName evidence="1">Uncharacterized protein</fullName>
    </submittedName>
</protein>
<dbReference type="AlphaFoldDB" id="A0A1W1V5Q0"/>